<evidence type="ECO:0000313" key="2">
    <source>
        <dbReference type="EMBL" id="KND99535.1"/>
    </source>
</evidence>
<reference evidence="3" key="1">
    <citation type="journal article" date="2015" name="BMC Genomics">
        <title>Draft genome of a commonly misdiagnosed multidrug resistant pathogen Candida auris.</title>
        <authorList>
            <person name="Chatterjee S."/>
            <person name="Alampalli S.V."/>
            <person name="Nageshan R.K."/>
            <person name="Chettiar S.T."/>
            <person name="Joshi S."/>
            <person name="Tatu U.S."/>
        </authorList>
    </citation>
    <scope>NUCLEOTIDE SEQUENCE [LARGE SCALE GENOMIC DNA]</scope>
    <source>
        <strain evidence="3">6684</strain>
    </source>
</reference>
<dbReference type="VEuPathDB" id="FungiDB:QG37_03685"/>
<protein>
    <submittedName>
        <fullName evidence="2">Uncharacterized protein</fullName>
    </submittedName>
</protein>
<feature type="region of interest" description="Disordered" evidence="1">
    <location>
        <begin position="1"/>
        <end position="39"/>
    </location>
</feature>
<gene>
    <name evidence="2" type="ORF">QG37_03685</name>
</gene>
<dbReference type="AlphaFoldDB" id="A0A0L0P0R2"/>
<comment type="caution">
    <text evidence="2">The sequence shown here is derived from an EMBL/GenBank/DDBJ whole genome shotgun (WGS) entry which is preliminary data.</text>
</comment>
<sequence length="39" mass="4293">MEGKLAMGPLTAREKWMQEAPPGARGPPQRKKQEVGSPF</sequence>
<name>A0A0L0P0R2_CANAR</name>
<proteinExistence type="predicted"/>
<evidence type="ECO:0000313" key="3">
    <source>
        <dbReference type="Proteomes" id="UP000037122"/>
    </source>
</evidence>
<dbReference type="EMBL" id="LGST01000023">
    <property type="protein sequence ID" value="KND99535.1"/>
    <property type="molecule type" value="Genomic_DNA"/>
</dbReference>
<accession>A0A0L0P0R2</accession>
<organism evidence="2 3">
    <name type="scientific">Candidozyma auris</name>
    <name type="common">Yeast</name>
    <name type="synonym">Candida auris</name>
    <dbReference type="NCBI Taxonomy" id="498019"/>
    <lineage>
        <taxon>Eukaryota</taxon>
        <taxon>Fungi</taxon>
        <taxon>Dikarya</taxon>
        <taxon>Ascomycota</taxon>
        <taxon>Saccharomycotina</taxon>
        <taxon>Pichiomycetes</taxon>
        <taxon>Metschnikowiaceae</taxon>
        <taxon>Candidozyma</taxon>
    </lineage>
</organism>
<evidence type="ECO:0000256" key="1">
    <source>
        <dbReference type="SAM" id="MobiDB-lite"/>
    </source>
</evidence>
<dbReference type="Proteomes" id="UP000037122">
    <property type="component" value="Unassembled WGS sequence"/>
</dbReference>